<feature type="signal peptide" evidence="1">
    <location>
        <begin position="1"/>
        <end position="16"/>
    </location>
</feature>
<feature type="chain" id="PRO_5044550478" description="Sugar ABC transporter ATPase" evidence="1">
    <location>
        <begin position="17"/>
        <end position="321"/>
    </location>
</feature>
<dbReference type="AlphaFoldDB" id="A0A178J754"/>
<keyword evidence="5" id="KW-1185">Reference proteome</keyword>
<dbReference type="PANTHER" id="PTHR35271">
    <property type="entry name" value="ABC TRANSPORTER, SUBSTRATE-BINDING LIPOPROTEIN-RELATED"/>
    <property type="match status" value="1"/>
</dbReference>
<evidence type="ECO:0008006" key="6">
    <source>
        <dbReference type="Google" id="ProtNLM"/>
    </source>
</evidence>
<dbReference type="InterPro" id="IPR007487">
    <property type="entry name" value="ABC_transpt-TYRBP-like"/>
</dbReference>
<name>A0A178J754_9VIBR</name>
<keyword evidence="1" id="KW-0732">Signal</keyword>
<dbReference type="EMBL" id="JAPFIT010000010">
    <property type="protein sequence ID" value="MDC5739166.1"/>
    <property type="molecule type" value="Genomic_DNA"/>
</dbReference>
<protein>
    <recommendedName>
        <fullName evidence="6">Sugar ABC transporter ATPase</fullName>
    </recommendedName>
</protein>
<dbReference type="Proteomes" id="UP001150001">
    <property type="component" value="Unassembled WGS sequence"/>
</dbReference>
<dbReference type="EMBL" id="LUAX01000007">
    <property type="protein sequence ID" value="OAM97962.1"/>
    <property type="molecule type" value="Genomic_DNA"/>
</dbReference>
<evidence type="ECO:0000313" key="4">
    <source>
        <dbReference type="Proteomes" id="UP000094761"/>
    </source>
</evidence>
<proteinExistence type="predicted"/>
<dbReference type="GeneID" id="78078165"/>
<dbReference type="Gene3D" id="3.40.50.2300">
    <property type="match status" value="2"/>
</dbReference>
<comment type="caution">
    <text evidence="3">The sequence shown here is derived from an EMBL/GenBank/DDBJ whole genome shotgun (WGS) entry which is preliminary data.</text>
</comment>
<evidence type="ECO:0000313" key="5">
    <source>
        <dbReference type="Proteomes" id="UP001150001"/>
    </source>
</evidence>
<reference evidence="2" key="2">
    <citation type="submission" date="2022-11" db="EMBL/GenBank/DDBJ databases">
        <title>Role of the vibriolysin VemA secreted by the emergent pathogen Vibrio europaeus in the colonization of Manila clam mucus.</title>
        <authorList>
            <person name="Martinez C."/>
            <person name="Rodriguez S."/>
            <person name="Vences A."/>
            <person name="Barja J.L."/>
            <person name="Toranzo A.E."/>
            <person name="Dubert J."/>
        </authorList>
    </citation>
    <scope>NUCLEOTIDE SEQUENCE</scope>
    <source>
        <strain evidence="2">3454</strain>
    </source>
</reference>
<reference evidence="3 4" key="1">
    <citation type="submission" date="2016-03" db="EMBL/GenBank/DDBJ databases">
        <title>Draft genome sequence of the Vibrio tubiashii subs. europaeus.</title>
        <authorList>
            <person name="Spinard E."/>
            <person name="Dubert J."/>
            <person name="Nelson D.R."/>
            <person name="Barja J.L."/>
        </authorList>
    </citation>
    <scope>NUCLEOTIDE SEQUENCE [LARGE SCALE GENOMIC DNA]</scope>
    <source>
        <strain evidence="4">PP-638</strain>
        <strain evidence="3">PP2-638</strain>
    </source>
</reference>
<dbReference type="Proteomes" id="UP000094761">
    <property type="component" value="Unassembled WGS sequence"/>
</dbReference>
<dbReference type="PANTHER" id="PTHR35271:SF1">
    <property type="entry name" value="ABC TRANSPORTER, SUBSTRATE-BINDING LIPOPROTEIN"/>
    <property type="match status" value="1"/>
</dbReference>
<dbReference type="OrthoDB" id="1550623at2"/>
<gene>
    <name evidence="3" type="ORF">AZ468_20770</name>
    <name evidence="2" type="ORF">OPW20_03750</name>
</gene>
<accession>A0A178J754</accession>
<evidence type="ECO:0000313" key="3">
    <source>
        <dbReference type="EMBL" id="OAM97962.1"/>
    </source>
</evidence>
<evidence type="ECO:0000313" key="2">
    <source>
        <dbReference type="EMBL" id="MDC5739166.1"/>
    </source>
</evidence>
<dbReference type="RefSeq" id="WP_069669124.1">
    <property type="nucleotide sequence ID" value="NZ_CP180206.1"/>
</dbReference>
<organism evidence="3 4">
    <name type="scientific">Vibrio europaeus</name>
    <dbReference type="NCBI Taxonomy" id="300876"/>
    <lineage>
        <taxon>Bacteria</taxon>
        <taxon>Pseudomonadati</taxon>
        <taxon>Pseudomonadota</taxon>
        <taxon>Gammaproteobacteria</taxon>
        <taxon>Vibrionales</taxon>
        <taxon>Vibrionaceae</taxon>
        <taxon>Vibrio</taxon>
        <taxon>Vibrio oreintalis group</taxon>
    </lineage>
</organism>
<evidence type="ECO:0000256" key="1">
    <source>
        <dbReference type="SAM" id="SignalP"/>
    </source>
</evidence>
<sequence>MRWILLCLVFSSQAFAAKVLLIESYHSEYPWDKSYVEGIQATLADTVELETFQMDTKRIPKADYAGKATEAFAKYKSFKPDIVMLGDDNALSYMLPMLFDEPISIVFLGINSNPRKILSKHRGQAKVTGVLERPLFTKSLGELRKLFDDQDFKVKVLFDSGVTSQIAKSYIDKQYTLIRDNLGIDVDIQAIATKNEWQSQVSEAKNEGFTVIIVGLYQTLVDEQGNNVPAEQVINWTNQHSELPIFAFWDFAVGEKKAVGGVVLFGHSQGEQAATLVNEIINHGHRKPIPIVTGNQGKAIYSESERARWDLEMPSHWRSID</sequence>